<dbReference type="InterPro" id="IPR000719">
    <property type="entry name" value="Prot_kinase_dom"/>
</dbReference>
<reference evidence="2 3" key="1">
    <citation type="submission" date="2021-04" db="EMBL/GenBank/DDBJ databases">
        <title>Genome analysis of Polyangium sp.</title>
        <authorList>
            <person name="Li Y."/>
            <person name="Wang J."/>
        </authorList>
    </citation>
    <scope>NUCLEOTIDE SEQUENCE [LARGE SCALE GENOMIC DNA]</scope>
    <source>
        <strain evidence="2 3">SDU14</strain>
    </source>
</reference>
<keyword evidence="3" id="KW-1185">Reference proteome</keyword>
<evidence type="ECO:0000313" key="2">
    <source>
        <dbReference type="EMBL" id="MDC3979764.1"/>
    </source>
</evidence>
<evidence type="ECO:0000313" key="3">
    <source>
        <dbReference type="Proteomes" id="UP001151081"/>
    </source>
</evidence>
<sequence length="406" mass="44018">MDVVSTSVPSFLERYVDPVPIRSRSAYNVVAARRADDGGRCTVVLPGASANPRRIGEALAEVERTHALLDHPRIPKVAFRGEAQGTPFLELACDAVVDGQDVVRAMADSTQKIPYGAADGFIVGLRTAMQAAHAQRDPRTGGPICLGRISTGNVLFNAEGRFFLVGFGRNFPVEKDDGTSDGTLTPYQAPELAMQGSASPMGDYVALVLFMRSLMPYVDISDAVGRIVRGELQPSDAELVDCLRWVEQRVLGELPALRASMEEAIEVADRIRACVGAVPEPEAFEAHVAALIGRGGARTGAELMLTLGQDAAWVAGSDGERRRLGRAQRRILLALVEKQKAGSGEPLTMWELLEAGWPGERPSFEVGANRVYVALTRLRHFGLREVIERFEDGYRLAPKAMVRVVD</sequence>
<dbReference type="PROSITE" id="PS50011">
    <property type="entry name" value="PROTEIN_KINASE_DOM"/>
    <property type="match status" value="1"/>
</dbReference>
<dbReference type="AlphaFoldDB" id="A0A9X3WWW3"/>
<name>A0A9X3WWW3_9BACT</name>
<dbReference type="GO" id="GO:0005524">
    <property type="term" value="F:ATP binding"/>
    <property type="evidence" value="ECO:0007669"/>
    <property type="project" value="InterPro"/>
</dbReference>
<dbReference type="EMBL" id="JAGTJJ010000001">
    <property type="protein sequence ID" value="MDC3979764.1"/>
    <property type="molecule type" value="Genomic_DNA"/>
</dbReference>
<feature type="domain" description="Protein kinase" evidence="1">
    <location>
        <begin position="1"/>
        <end position="271"/>
    </location>
</feature>
<dbReference type="GO" id="GO:0004672">
    <property type="term" value="F:protein kinase activity"/>
    <property type="evidence" value="ECO:0007669"/>
    <property type="project" value="InterPro"/>
</dbReference>
<dbReference type="SUPFAM" id="SSF56112">
    <property type="entry name" value="Protein kinase-like (PK-like)"/>
    <property type="match status" value="1"/>
</dbReference>
<dbReference type="RefSeq" id="WP_272417793.1">
    <property type="nucleotide sequence ID" value="NZ_JAGTJJ010000001.1"/>
</dbReference>
<organism evidence="2 3">
    <name type="scientific">Polyangium jinanense</name>
    <dbReference type="NCBI Taxonomy" id="2829994"/>
    <lineage>
        <taxon>Bacteria</taxon>
        <taxon>Pseudomonadati</taxon>
        <taxon>Myxococcota</taxon>
        <taxon>Polyangia</taxon>
        <taxon>Polyangiales</taxon>
        <taxon>Polyangiaceae</taxon>
        <taxon>Polyangium</taxon>
    </lineage>
</organism>
<evidence type="ECO:0000259" key="1">
    <source>
        <dbReference type="PROSITE" id="PS50011"/>
    </source>
</evidence>
<protein>
    <recommendedName>
        <fullName evidence="1">Protein kinase domain-containing protein</fullName>
    </recommendedName>
</protein>
<accession>A0A9X3WWW3</accession>
<dbReference type="Gene3D" id="1.10.510.10">
    <property type="entry name" value="Transferase(Phosphotransferase) domain 1"/>
    <property type="match status" value="1"/>
</dbReference>
<gene>
    <name evidence="2" type="ORF">KEG57_04585</name>
</gene>
<dbReference type="InterPro" id="IPR011009">
    <property type="entry name" value="Kinase-like_dom_sf"/>
</dbReference>
<dbReference type="Proteomes" id="UP001151081">
    <property type="component" value="Unassembled WGS sequence"/>
</dbReference>
<comment type="caution">
    <text evidence="2">The sequence shown here is derived from an EMBL/GenBank/DDBJ whole genome shotgun (WGS) entry which is preliminary data.</text>
</comment>
<proteinExistence type="predicted"/>